<dbReference type="PANTHER" id="PTHR13806:SF46">
    <property type="entry name" value="FLOTILLIN-1-RELATED"/>
    <property type="match status" value="1"/>
</dbReference>
<proteinExistence type="inferred from homology"/>
<dbReference type="GO" id="GO:0016600">
    <property type="term" value="C:flotillin complex"/>
    <property type="evidence" value="ECO:0007669"/>
    <property type="project" value="TreeGrafter"/>
</dbReference>
<sequence>MAKCPFSIHFSVNSQTAWYSQCHSEAECDRARLDVRYAADTQIANSTRDYQLQKASFDQEINTARAEAELAYKLQAAKEQQKIRTEEVNITIVERRKQIEVEEKEILCSEKKMDATVRRPAEAEAYRLQQVAEGNRLTLIGLQLIIAPASVIRNRRYSLSLCGRYACCTL</sequence>
<dbReference type="GO" id="GO:0031410">
    <property type="term" value="C:cytoplasmic vesicle"/>
    <property type="evidence" value="ECO:0007669"/>
    <property type="project" value="TreeGrafter"/>
</dbReference>
<comment type="similarity">
    <text evidence="1">Belongs to the band 7/mec-2 family. Flotillin subfamily.</text>
</comment>
<dbReference type="EMBL" id="KV899266">
    <property type="protein sequence ID" value="OON16014.1"/>
    <property type="molecule type" value="Genomic_DNA"/>
</dbReference>
<evidence type="ECO:0000313" key="3">
    <source>
        <dbReference type="Proteomes" id="UP000243686"/>
    </source>
</evidence>
<accession>A0A1S8WNP1</accession>
<evidence type="ECO:0000313" key="2">
    <source>
        <dbReference type="EMBL" id="OON16014.1"/>
    </source>
</evidence>
<evidence type="ECO:0000256" key="1">
    <source>
        <dbReference type="RuleBase" id="RU366054"/>
    </source>
</evidence>
<dbReference type="GO" id="GO:0072659">
    <property type="term" value="P:protein localization to plasma membrane"/>
    <property type="evidence" value="ECO:0007669"/>
    <property type="project" value="TreeGrafter"/>
</dbReference>
<dbReference type="PANTHER" id="PTHR13806">
    <property type="entry name" value="FLOTILLIN-RELATED"/>
    <property type="match status" value="1"/>
</dbReference>
<dbReference type="Proteomes" id="UP000243686">
    <property type="component" value="Unassembled WGS sequence"/>
</dbReference>
<organism evidence="2 3">
    <name type="scientific">Opisthorchis viverrini</name>
    <name type="common">Southeast Asian liver fluke</name>
    <dbReference type="NCBI Taxonomy" id="6198"/>
    <lineage>
        <taxon>Eukaryota</taxon>
        <taxon>Metazoa</taxon>
        <taxon>Spiralia</taxon>
        <taxon>Lophotrochozoa</taxon>
        <taxon>Platyhelminthes</taxon>
        <taxon>Trematoda</taxon>
        <taxon>Digenea</taxon>
        <taxon>Opisthorchiida</taxon>
        <taxon>Opisthorchiata</taxon>
        <taxon>Opisthorchiidae</taxon>
        <taxon>Opisthorchis</taxon>
    </lineage>
</organism>
<reference evidence="2 3" key="1">
    <citation type="submission" date="2015-03" db="EMBL/GenBank/DDBJ databases">
        <title>Draft genome of the nematode, Opisthorchis viverrini.</title>
        <authorList>
            <person name="Mitreva M."/>
        </authorList>
    </citation>
    <scope>NUCLEOTIDE SEQUENCE [LARGE SCALE GENOMIC DNA]</scope>
    <source>
        <strain evidence="2">Khon Kaen</strain>
    </source>
</reference>
<dbReference type="InterPro" id="IPR027705">
    <property type="entry name" value="Flotillin_fam"/>
</dbReference>
<protein>
    <submittedName>
        <fullName evidence="2">Uncharacterized protein</fullName>
    </submittedName>
</protein>
<dbReference type="AlphaFoldDB" id="A0A1S8WNP1"/>
<name>A0A1S8WNP1_OPIVI</name>
<keyword evidence="3" id="KW-1185">Reference proteome</keyword>
<dbReference type="GO" id="GO:0045661">
    <property type="term" value="P:regulation of myoblast differentiation"/>
    <property type="evidence" value="ECO:0007669"/>
    <property type="project" value="TreeGrafter"/>
</dbReference>
<dbReference type="GO" id="GO:0002020">
    <property type="term" value="F:protease binding"/>
    <property type="evidence" value="ECO:0007669"/>
    <property type="project" value="TreeGrafter"/>
</dbReference>
<gene>
    <name evidence="2" type="ORF">X801_08176</name>
</gene>